<dbReference type="AlphaFoldDB" id="A0ABD1CBY7"/>
<reference evidence="2 3" key="1">
    <citation type="submission" date="2024-05" db="EMBL/GenBank/DDBJ databases">
        <title>Culex pipiens pipiens assembly and annotation.</title>
        <authorList>
            <person name="Alout H."/>
            <person name="Durand T."/>
        </authorList>
    </citation>
    <scope>NUCLEOTIDE SEQUENCE [LARGE SCALE GENOMIC DNA]</scope>
    <source>
        <strain evidence="2">HA-2024</strain>
        <tissue evidence="2">Whole body</tissue>
    </source>
</reference>
<keyword evidence="1" id="KW-0732">Signal</keyword>
<feature type="chain" id="PRO_5044829872" description="Secreted protein" evidence="1">
    <location>
        <begin position="27"/>
        <end position="139"/>
    </location>
</feature>
<sequence>MFKVRRTAAVALFLVLVIVMATATEARRRRYPSGGRRKPLTSHKTLKQLEYEARETNTPNFVRLVLMRLVYGLATQMGIEDRLDTAFGERLCRPMRSRRPTTIWTSSATRVAMGITGCKVVVVQENGRTPQGSAARYEQ</sequence>
<feature type="signal peptide" evidence="1">
    <location>
        <begin position="1"/>
        <end position="26"/>
    </location>
</feature>
<comment type="caution">
    <text evidence="2">The sequence shown here is derived from an EMBL/GenBank/DDBJ whole genome shotgun (WGS) entry which is preliminary data.</text>
</comment>
<gene>
    <name evidence="2" type="ORF">pipiens_018390</name>
</gene>
<evidence type="ECO:0008006" key="4">
    <source>
        <dbReference type="Google" id="ProtNLM"/>
    </source>
</evidence>
<name>A0ABD1CBY7_CULPP</name>
<feature type="non-terminal residue" evidence="2">
    <location>
        <position position="139"/>
    </location>
</feature>
<evidence type="ECO:0000313" key="3">
    <source>
        <dbReference type="Proteomes" id="UP001562425"/>
    </source>
</evidence>
<dbReference type="Proteomes" id="UP001562425">
    <property type="component" value="Unassembled WGS sequence"/>
</dbReference>
<proteinExistence type="predicted"/>
<evidence type="ECO:0000313" key="2">
    <source>
        <dbReference type="EMBL" id="KAL1373897.1"/>
    </source>
</evidence>
<keyword evidence="3" id="KW-1185">Reference proteome</keyword>
<accession>A0ABD1CBY7</accession>
<organism evidence="2 3">
    <name type="scientific">Culex pipiens pipiens</name>
    <name type="common">Northern house mosquito</name>
    <dbReference type="NCBI Taxonomy" id="38569"/>
    <lineage>
        <taxon>Eukaryota</taxon>
        <taxon>Metazoa</taxon>
        <taxon>Ecdysozoa</taxon>
        <taxon>Arthropoda</taxon>
        <taxon>Hexapoda</taxon>
        <taxon>Insecta</taxon>
        <taxon>Pterygota</taxon>
        <taxon>Neoptera</taxon>
        <taxon>Endopterygota</taxon>
        <taxon>Diptera</taxon>
        <taxon>Nematocera</taxon>
        <taxon>Culicoidea</taxon>
        <taxon>Culicidae</taxon>
        <taxon>Culicinae</taxon>
        <taxon>Culicini</taxon>
        <taxon>Culex</taxon>
        <taxon>Culex</taxon>
    </lineage>
</organism>
<dbReference type="EMBL" id="JBEHCU010013865">
    <property type="protein sequence ID" value="KAL1373897.1"/>
    <property type="molecule type" value="Genomic_DNA"/>
</dbReference>
<protein>
    <recommendedName>
        <fullName evidence="4">Secreted protein</fullName>
    </recommendedName>
</protein>
<evidence type="ECO:0000256" key="1">
    <source>
        <dbReference type="SAM" id="SignalP"/>
    </source>
</evidence>